<organism evidence="1 2">
    <name type="scientific">Onchocerca volvulus</name>
    <dbReference type="NCBI Taxonomy" id="6282"/>
    <lineage>
        <taxon>Eukaryota</taxon>
        <taxon>Metazoa</taxon>
        <taxon>Ecdysozoa</taxon>
        <taxon>Nematoda</taxon>
        <taxon>Chromadorea</taxon>
        <taxon>Rhabditida</taxon>
        <taxon>Spirurina</taxon>
        <taxon>Spiruromorpha</taxon>
        <taxon>Filarioidea</taxon>
        <taxon>Onchocercidae</taxon>
        <taxon>Onchocerca</taxon>
    </lineage>
</organism>
<dbReference type="EMBL" id="CMVM020000161">
    <property type="status" value="NOT_ANNOTATED_CDS"/>
    <property type="molecule type" value="Genomic_DNA"/>
</dbReference>
<proteinExistence type="predicted"/>
<keyword evidence="2" id="KW-1185">Reference proteome</keyword>
<reference evidence="1" key="2">
    <citation type="submission" date="2022-06" db="UniProtKB">
        <authorList>
            <consortium name="EnsemblMetazoa"/>
        </authorList>
    </citation>
    <scope>IDENTIFICATION</scope>
</reference>
<evidence type="ECO:0000313" key="2">
    <source>
        <dbReference type="Proteomes" id="UP000024404"/>
    </source>
</evidence>
<name>A0A8R1TWA4_ONCVO</name>
<accession>A0A8R1TWA4</accession>
<dbReference type="AlphaFoldDB" id="A0A8R1TWA4"/>
<reference evidence="2" key="1">
    <citation type="submission" date="2013-10" db="EMBL/GenBank/DDBJ databases">
        <title>Genome sequencing of Onchocerca volvulus.</title>
        <authorList>
            <person name="Cotton J."/>
            <person name="Tsai J."/>
            <person name="Stanley E."/>
            <person name="Tracey A."/>
            <person name="Holroyd N."/>
            <person name="Lustigman S."/>
            <person name="Berriman M."/>
        </authorList>
    </citation>
    <scope>NUCLEOTIDE SEQUENCE</scope>
</reference>
<sequence>MFCSRLKYIVTVISARFCYHCCYSCCYWRQKINIGGKRRRRRRNKV</sequence>
<dbReference type="Proteomes" id="UP000024404">
    <property type="component" value="Unassembled WGS sequence"/>
</dbReference>
<dbReference type="EnsemblMetazoa" id="OVOC5676.1">
    <property type="protein sequence ID" value="OVOC5676.1"/>
    <property type="gene ID" value="WBGene00242485"/>
</dbReference>
<protein>
    <submittedName>
        <fullName evidence="1">Uncharacterized protein</fullName>
    </submittedName>
</protein>
<evidence type="ECO:0000313" key="1">
    <source>
        <dbReference type="EnsemblMetazoa" id="OVOC5676.1"/>
    </source>
</evidence>